<dbReference type="Gene3D" id="2.60.120.560">
    <property type="entry name" value="Exo-inulinase, domain 1"/>
    <property type="match status" value="1"/>
</dbReference>
<gene>
    <name evidence="1" type="ORF">FRUB_10243</name>
</gene>
<reference evidence="2" key="1">
    <citation type="submission" date="2017-06" db="EMBL/GenBank/DDBJ databases">
        <title>Genome analysis of Fimbriiglobus ruber SP5, the first member of the order Planctomycetales with confirmed chitinolytic capability.</title>
        <authorList>
            <person name="Ravin N.V."/>
            <person name="Rakitin A.L."/>
            <person name="Ivanova A.A."/>
            <person name="Beletsky A.V."/>
            <person name="Kulichevskaya I.S."/>
            <person name="Mardanov A.V."/>
            <person name="Dedysh S.N."/>
        </authorList>
    </citation>
    <scope>NUCLEOTIDE SEQUENCE [LARGE SCALE GENOMIC DNA]</scope>
    <source>
        <strain evidence="2">SP5</strain>
    </source>
</reference>
<keyword evidence="2" id="KW-1185">Reference proteome</keyword>
<dbReference type="Proteomes" id="UP000214646">
    <property type="component" value="Unassembled WGS sequence"/>
</dbReference>
<proteinExistence type="predicted"/>
<organism evidence="1 2">
    <name type="scientific">Fimbriiglobus ruber</name>
    <dbReference type="NCBI Taxonomy" id="1908690"/>
    <lineage>
        <taxon>Bacteria</taxon>
        <taxon>Pseudomonadati</taxon>
        <taxon>Planctomycetota</taxon>
        <taxon>Planctomycetia</taxon>
        <taxon>Gemmatales</taxon>
        <taxon>Gemmataceae</taxon>
        <taxon>Fimbriiglobus</taxon>
    </lineage>
</organism>
<dbReference type="EMBL" id="NIDE01000020">
    <property type="protein sequence ID" value="OWK34272.1"/>
    <property type="molecule type" value="Genomic_DNA"/>
</dbReference>
<dbReference type="AlphaFoldDB" id="A0A225CYF8"/>
<evidence type="ECO:0000313" key="1">
    <source>
        <dbReference type="EMBL" id="OWK34272.1"/>
    </source>
</evidence>
<dbReference type="InterPro" id="IPR012334">
    <property type="entry name" value="Pectin_lyas_fold"/>
</dbReference>
<evidence type="ECO:0000313" key="2">
    <source>
        <dbReference type="Proteomes" id="UP000214646"/>
    </source>
</evidence>
<comment type="caution">
    <text evidence="1">The sequence shown here is derived from an EMBL/GenBank/DDBJ whole genome shotgun (WGS) entry which is preliminary data.</text>
</comment>
<sequence>MVDPTGLTAARTFTLPDKAGTFALLQDGLATYLSTTTYGAGAVVIGSDGNYYQCIASTTGNDPTTDAYTYWKLWFVAANVSLAVGTSSRFTTIANALLFCRDCEVAPTNSVTLALASQTFANTAVTINGPQSGSLIINGSSTILTVAASATCITVAADNVRLTVSNLTINGTTINGQTGINQTGRSRTTITACTIENLTTGAQIGDGELNTSGTISITGCTIGVRTYGPGFFFSSNTGLSISACGAGIDLTAGMGHVQLFGGLITYCTSAAVSAAYGGEALLQAVQFYGNSQVVLSQQGAKVTVAACTYPLTAVNVGNTALFSPPLGIVSNYGALVSGPGFNGMTAYDAFIDTTSTNITAHTPTWGPAWSIVGGTGQISGNALIQAGASSGNTICYMNLGKGDYTISCDFTAPASGSWAGEIWTRLGTGTINQNGYQVAYDTNTGKVTLQKFVSNAATVLGTAYTFSWAASATHTLTVIMLGSSITVQLDGTTIITATDSTYANTLLSAGCGWYYLGSGSYTAYPKLTNFRAL</sequence>
<protein>
    <submittedName>
        <fullName evidence="1">Autotransporter</fullName>
    </submittedName>
</protein>
<accession>A0A225CYF8</accession>
<name>A0A225CYF8_9BACT</name>
<dbReference type="Gene3D" id="2.160.20.10">
    <property type="entry name" value="Single-stranded right-handed beta-helix, Pectin lyase-like"/>
    <property type="match status" value="1"/>
</dbReference>